<evidence type="ECO:0000313" key="1">
    <source>
        <dbReference type="EMBL" id="RMM05036.1"/>
    </source>
</evidence>
<dbReference type="AlphaFoldDB" id="A0A0P9KRJ3"/>
<comment type="caution">
    <text evidence="1">The sequence shown here is derived from an EMBL/GenBank/DDBJ whole genome shotgun (WGS) entry which is preliminary data.</text>
</comment>
<proteinExistence type="predicted"/>
<sequence>MTLELPVMKIKKVLLTSFTLATLCAAVAAHAGPPVTVTFKNLGTEVAEYKVVTRKEISTQLNARGAIAPNVQPGDSNIYSVQSTLSPDTSYASVRYVMGSKVCVFSTTFIKLPGAGGAKVPKWNRTASPEGGAVCTATSRATNLSTYAWAAEFTMK</sequence>
<gene>
    <name evidence="1" type="ORF">ALQ84_100303</name>
</gene>
<organism evidence="1 2">
    <name type="scientific">Pseudomonas caricapapayae</name>
    <dbReference type="NCBI Taxonomy" id="46678"/>
    <lineage>
        <taxon>Bacteria</taxon>
        <taxon>Pseudomonadati</taxon>
        <taxon>Pseudomonadota</taxon>
        <taxon>Gammaproteobacteria</taxon>
        <taxon>Pseudomonadales</taxon>
        <taxon>Pseudomonadaceae</taxon>
        <taxon>Pseudomonas</taxon>
    </lineage>
</organism>
<reference evidence="1 2" key="1">
    <citation type="submission" date="2018-08" db="EMBL/GenBank/DDBJ databases">
        <title>Recombination of ecologically and evolutionarily significant loci maintains genetic cohesion in the Pseudomonas syringae species complex.</title>
        <authorList>
            <person name="Dillon M."/>
            <person name="Thakur S."/>
            <person name="Almeida R.N.D."/>
            <person name="Weir B.S."/>
            <person name="Guttman D.S."/>
        </authorList>
    </citation>
    <scope>NUCLEOTIDE SEQUENCE [LARGE SCALE GENOMIC DNA]</scope>
    <source>
        <strain evidence="1 2">ICMP 4086</strain>
    </source>
</reference>
<protein>
    <submittedName>
        <fullName evidence="1">Uncharacterized protein</fullName>
    </submittedName>
</protein>
<dbReference type="Proteomes" id="UP000278587">
    <property type="component" value="Unassembled WGS sequence"/>
</dbReference>
<accession>A0A0P9KRJ3</accession>
<evidence type="ECO:0000313" key="2">
    <source>
        <dbReference type="Proteomes" id="UP000278587"/>
    </source>
</evidence>
<name>A0A0P9KRJ3_9PSED</name>
<dbReference type="EMBL" id="RBOC01000174">
    <property type="protein sequence ID" value="RMM05036.1"/>
    <property type="molecule type" value="Genomic_DNA"/>
</dbReference>